<dbReference type="GO" id="GO:0005524">
    <property type="term" value="F:ATP binding"/>
    <property type="evidence" value="ECO:0007669"/>
    <property type="project" value="UniProtKB-KW"/>
</dbReference>
<evidence type="ECO:0000256" key="1">
    <source>
        <dbReference type="ARBA" id="ARBA00004651"/>
    </source>
</evidence>
<name>A0ABD6FI94_9PSEU</name>
<evidence type="ECO:0000256" key="4">
    <source>
        <dbReference type="ARBA" id="ARBA00023136"/>
    </source>
</evidence>
<dbReference type="GO" id="GO:0005886">
    <property type="term" value="C:plasma membrane"/>
    <property type="evidence" value="ECO:0007669"/>
    <property type="project" value="UniProtKB-SubCell"/>
</dbReference>
<feature type="domain" description="ABC transmembrane type-1" evidence="6">
    <location>
        <begin position="40"/>
        <end position="319"/>
    </location>
</feature>
<keyword evidence="7" id="KW-0547">Nucleotide-binding</keyword>
<keyword evidence="7" id="KW-0067">ATP-binding</keyword>
<feature type="non-terminal residue" evidence="7">
    <location>
        <position position="370"/>
    </location>
</feature>
<dbReference type="Gene3D" id="1.20.1560.10">
    <property type="entry name" value="ABC transporter type 1, transmembrane domain"/>
    <property type="match status" value="1"/>
</dbReference>
<evidence type="ECO:0000256" key="2">
    <source>
        <dbReference type="ARBA" id="ARBA00022692"/>
    </source>
</evidence>
<dbReference type="CDD" id="cd18551">
    <property type="entry name" value="ABC_6TM_LmrA_like"/>
    <property type="match status" value="1"/>
</dbReference>
<accession>A0ABD6FI94</accession>
<dbReference type="Pfam" id="PF00664">
    <property type="entry name" value="ABC_membrane"/>
    <property type="match status" value="1"/>
</dbReference>
<proteinExistence type="predicted"/>
<protein>
    <submittedName>
        <fullName evidence="7">ABC transporter ATP-binding protein</fullName>
    </submittedName>
</protein>
<keyword evidence="2 5" id="KW-0812">Transmembrane</keyword>
<feature type="transmembrane region" description="Helical" evidence="5">
    <location>
        <begin position="263"/>
        <end position="284"/>
    </location>
</feature>
<evidence type="ECO:0000256" key="5">
    <source>
        <dbReference type="SAM" id="Phobius"/>
    </source>
</evidence>
<gene>
    <name evidence="7" type="ORF">DIU77_015335</name>
</gene>
<dbReference type="PANTHER" id="PTHR43394">
    <property type="entry name" value="ATP-DEPENDENT PERMEASE MDL1, MITOCHONDRIAL"/>
    <property type="match status" value="1"/>
</dbReference>
<dbReference type="InterPro" id="IPR039421">
    <property type="entry name" value="Type_1_exporter"/>
</dbReference>
<keyword evidence="4 5" id="KW-0472">Membrane</keyword>
<dbReference type="AlphaFoldDB" id="A0ABD6FI94"/>
<feature type="transmembrane region" description="Helical" evidence="5">
    <location>
        <begin position="39"/>
        <end position="60"/>
    </location>
</feature>
<organism evidence="7 8">
    <name type="scientific">Thermocrispum agreste</name>
    <dbReference type="NCBI Taxonomy" id="37925"/>
    <lineage>
        <taxon>Bacteria</taxon>
        <taxon>Bacillati</taxon>
        <taxon>Actinomycetota</taxon>
        <taxon>Actinomycetes</taxon>
        <taxon>Pseudonocardiales</taxon>
        <taxon>Pseudonocardiaceae</taxon>
        <taxon>Thermocrispum</taxon>
    </lineage>
</organism>
<feature type="transmembrane region" description="Helical" evidence="5">
    <location>
        <begin position="152"/>
        <end position="171"/>
    </location>
</feature>
<dbReference type="InterPro" id="IPR036640">
    <property type="entry name" value="ABC1_TM_sf"/>
</dbReference>
<reference evidence="7 8" key="1">
    <citation type="journal article" date="2021" name="BMC Genomics">
        <title>Genome-resolved metagenome and metatranscriptome analyses of thermophilic composting reveal key bacterial players and their metabolic interactions.</title>
        <authorList>
            <person name="Braga L.P.P."/>
            <person name="Pereira R.V."/>
            <person name="Martins L.F."/>
            <person name="Moura L.M.S."/>
            <person name="Sanchez F.B."/>
            <person name="Patane J.S.L."/>
            <person name="da Silva A.M."/>
            <person name="Setubal J.C."/>
        </authorList>
    </citation>
    <scope>NUCLEOTIDE SEQUENCE [LARGE SCALE GENOMIC DNA]</scope>
    <source>
        <strain evidence="7">ZC4RG45</strain>
    </source>
</reference>
<feature type="transmembrane region" description="Helical" evidence="5">
    <location>
        <begin position="177"/>
        <end position="195"/>
    </location>
</feature>
<evidence type="ECO:0000259" key="6">
    <source>
        <dbReference type="PROSITE" id="PS50929"/>
    </source>
</evidence>
<evidence type="ECO:0000313" key="8">
    <source>
        <dbReference type="Proteomes" id="UP000249324"/>
    </source>
</evidence>
<comment type="caution">
    <text evidence="7">The sequence shown here is derived from an EMBL/GenBank/DDBJ whole genome shotgun (WGS) entry which is preliminary data.</text>
</comment>
<dbReference type="PANTHER" id="PTHR43394:SF7">
    <property type="entry name" value="ABC TRANSPORTER B FAMILY MEMBER 28"/>
    <property type="match status" value="1"/>
</dbReference>
<feature type="transmembrane region" description="Helical" evidence="5">
    <location>
        <begin position="296"/>
        <end position="317"/>
    </location>
</feature>
<comment type="subcellular location">
    <subcellularLocation>
        <location evidence="1">Cell membrane</location>
        <topology evidence="1">Multi-pass membrane protein</topology>
    </subcellularLocation>
</comment>
<evidence type="ECO:0000256" key="3">
    <source>
        <dbReference type="ARBA" id="ARBA00022989"/>
    </source>
</evidence>
<dbReference type="SUPFAM" id="SSF90123">
    <property type="entry name" value="ABC transporter transmembrane region"/>
    <property type="match status" value="1"/>
</dbReference>
<dbReference type="InterPro" id="IPR011527">
    <property type="entry name" value="ABC1_TM_dom"/>
</dbReference>
<dbReference type="EMBL" id="QGUI02000242">
    <property type="protein sequence ID" value="MFO7193613.1"/>
    <property type="molecule type" value="Genomic_DNA"/>
</dbReference>
<dbReference type="Proteomes" id="UP000249324">
    <property type="component" value="Unassembled WGS sequence"/>
</dbReference>
<sequence>MTSDETSTRCADGFAGDESTRQVGLLDLMRLLRPYRGTTVVAALLALTASALGLAQPMLAGAVIDGVRAGQPVSGFALALAALFVAQILLDTTGRYLLERIGEDVGLGLRRRLVHRLLRIRIDVLDRHRIGDLISRAGNDTTVLRDIATRTVVDIVIGAATVCGATVLMLLLDPVVFMVVVIVFVVAAGGVGLVLDRIRQAGEQAQNAVGTFAADLERGLSALRTIRIHRAEDAETDRIGRSAQKAYAAGIRGARLSATATPAAQLAATGSFLVVLVIGGTRVASGDLPLGDLVALLLYAVYLVVPLGTMLEGITVAKRALGALQRVDDALHLPTEPVEPAVPAITRIADSAAPPPAVLRFDDVHFSYDG</sequence>
<dbReference type="PROSITE" id="PS50929">
    <property type="entry name" value="ABC_TM1F"/>
    <property type="match status" value="1"/>
</dbReference>
<keyword evidence="3 5" id="KW-1133">Transmembrane helix</keyword>
<feature type="transmembrane region" description="Helical" evidence="5">
    <location>
        <begin position="72"/>
        <end position="90"/>
    </location>
</feature>
<evidence type="ECO:0000313" key="7">
    <source>
        <dbReference type="EMBL" id="MFO7193613.1"/>
    </source>
</evidence>